<accession>A0AA97FD50</accession>
<dbReference type="GO" id="GO:0016990">
    <property type="term" value="F:arginine deiminase activity"/>
    <property type="evidence" value="ECO:0007669"/>
    <property type="project" value="UniProtKB-EC"/>
</dbReference>
<dbReference type="EC" id="3.5.3.6" evidence="2"/>
<reference evidence="2 3" key="1">
    <citation type="submission" date="2019-09" db="EMBL/GenBank/DDBJ databases">
        <title>The complete genome of Methanoplanus sp. FWC-SCC4.</title>
        <authorList>
            <person name="Chen S.-C."/>
            <person name="Zhou Y.-Z."/>
            <person name="Lai M.-C."/>
        </authorList>
    </citation>
    <scope>NUCLEOTIDE SEQUENCE [LARGE SCALE GENOMIC DNA]</scope>
    <source>
        <strain evidence="2 3">FWC-SCC4</strain>
    </source>
</reference>
<dbReference type="GO" id="GO:0019546">
    <property type="term" value="P:L-arginine deiminase pathway"/>
    <property type="evidence" value="ECO:0007669"/>
    <property type="project" value="TreeGrafter"/>
</dbReference>
<sequence length="420" mass="47437">MNKTGVFSETGKLRKVIVHRPDLSLRRLTPANHNEFLFDDVLWVDRAIEEHNAFTDIMREHGVSVYYLSDLLSETFSESPNAKINLIDGIISEKTVGVSLSERIKNEMYEMDPETLSHHLIGGMTLSEGLSSETDSIFRRSLTAAAKRPDDFILTPLPNTIYTRDSSSWIYNGVNFNMMYWPGRQREVLNSEIICKNHSMFKGADFEYWNLESGTGCTFETGKHPYSSIEGGDLMPVGKKTLLVGLSQRTKPEAVECLAKKLFLNNAAERVIVCQIGNDRSHMHLDTVFTMLDKDIATLYPEVFKNSLTYSLIPSENDEHFKVREEASFTDAIEDALDIDRLHIIPTGGNSYEAEREQWDDGNNILAIRPGVVIAYERNTYTNRNMEYAGIEVITIEGSELGRGRGGSHCMTCPLLRDAN</sequence>
<evidence type="ECO:0000313" key="2">
    <source>
        <dbReference type="EMBL" id="WOF16867.1"/>
    </source>
</evidence>
<dbReference type="AlphaFoldDB" id="A0AA97FD50"/>
<dbReference type="NCBIfam" id="NF002381">
    <property type="entry name" value="PRK01388.1"/>
    <property type="match status" value="1"/>
</dbReference>
<organism evidence="2 3">
    <name type="scientific">Methanochimaera problematica</name>
    <dbReference type="NCBI Taxonomy" id="2609417"/>
    <lineage>
        <taxon>Archaea</taxon>
        <taxon>Methanobacteriati</taxon>
        <taxon>Methanobacteriota</taxon>
        <taxon>Stenosarchaea group</taxon>
        <taxon>Methanomicrobia</taxon>
        <taxon>Methanomicrobiales</taxon>
        <taxon>Methanomicrobiaceae</taxon>
        <taxon>Methanochimaera</taxon>
    </lineage>
</organism>
<dbReference type="Proteomes" id="UP001301797">
    <property type="component" value="Chromosome"/>
</dbReference>
<dbReference type="Gene3D" id="1.10.3930.10">
    <property type="entry name" value="Arginine deiminase"/>
    <property type="match status" value="1"/>
</dbReference>
<protein>
    <submittedName>
        <fullName evidence="2">Arginine deiminase</fullName>
        <ecNumber evidence="2">3.5.3.6</ecNumber>
    </submittedName>
</protein>
<name>A0AA97FD50_9EURY</name>
<dbReference type="PRINTS" id="PR01466">
    <property type="entry name" value="ARGDEIMINASE"/>
</dbReference>
<dbReference type="Gene3D" id="3.75.10.10">
    <property type="entry name" value="L-arginine/glycine Amidinotransferase, Chain A"/>
    <property type="match status" value="1"/>
</dbReference>
<proteinExistence type="inferred from homology"/>
<dbReference type="Pfam" id="PF02274">
    <property type="entry name" value="ADI"/>
    <property type="match status" value="1"/>
</dbReference>
<dbReference type="SUPFAM" id="SSF55909">
    <property type="entry name" value="Pentein"/>
    <property type="match status" value="1"/>
</dbReference>
<evidence type="ECO:0000313" key="3">
    <source>
        <dbReference type="Proteomes" id="UP001301797"/>
    </source>
</evidence>
<keyword evidence="1 2" id="KW-0378">Hydrolase</keyword>
<dbReference type="InterPro" id="IPR003876">
    <property type="entry name" value="Arg_deiminase"/>
</dbReference>
<keyword evidence="3" id="KW-1185">Reference proteome</keyword>
<dbReference type="RefSeq" id="WP_317136304.1">
    <property type="nucleotide sequence ID" value="NZ_CP043875.1"/>
</dbReference>
<dbReference type="KEGG" id="mefw:F1737_09290"/>
<dbReference type="HAMAP" id="MF_00242">
    <property type="entry name" value="Arg_deiminase"/>
    <property type="match status" value="1"/>
</dbReference>
<dbReference type="PIRSF" id="PIRSF006356">
    <property type="entry name" value="Arg_deiminase"/>
    <property type="match status" value="1"/>
</dbReference>
<evidence type="ECO:0000256" key="1">
    <source>
        <dbReference type="ARBA" id="ARBA00022801"/>
    </source>
</evidence>
<dbReference type="PANTHER" id="PTHR47271:SF2">
    <property type="entry name" value="ARGININE DEIMINASE"/>
    <property type="match status" value="1"/>
</dbReference>
<dbReference type="PANTHER" id="PTHR47271">
    <property type="entry name" value="ARGININE DEIMINASE"/>
    <property type="match status" value="1"/>
</dbReference>
<dbReference type="EMBL" id="CP043875">
    <property type="protein sequence ID" value="WOF16867.1"/>
    <property type="molecule type" value="Genomic_DNA"/>
</dbReference>
<gene>
    <name evidence="2" type="ORF">F1737_09290</name>
</gene>
<dbReference type="GeneID" id="85230358"/>